<gene>
    <name evidence="2" type="primary">WBGene00107885</name>
</gene>
<reference evidence="2" key="2">
    <citation type="submission" date="2022-06" db="UniProtKB">
        <authorList>
            <consortium name="EnsemblMetazoa"/>
        </authorList>
    </citation>
    <scope>IDENTIFICATION</scope>
    <source>
        <strain evidence="2">PS312</strain>
    </source>
</reference>
<proteinExistence type="predicted"/>
<evidence type="ECO:0000313" key="2">
    <source>
        <dbReference type="EnsemblMetazoa" id="PPA18331.1"/>
    </source>
</evidence>
<protein>
    <submittedName>
        <fullName evidence="2">Uncharacterized protein</fullName>
    </submittedName>
</protein>
<name>A0A2A6C7L4_PRIPA</name>
<dbReference type="Proteomes" id="UP000005239">
    <property type="component" value="Unassembled WGS sequence"/>
</dbReference>
<feature type="compositionally biased region" description="Low complexity" evidence="1">
    <location>
        <begin position="1"/>
        <end position="18"/>
    </location>
</feature>
<accession>A0A2A6C7L4</accession>
<sequence>MALPLQSPSSSSSVVASPLSPPRSPSGLKGMSIKFLSGLQARKSTKTVFDVTSSGANGGSTLKMTKLIVLSTLENPRSESFRESTFLSWANPCSTLSQTASYFPTFKFRSDIDLLGMYDAGVPTINTDVSGASASSGSSSSGATPRLPSPSSVAAPSHLAQLQSPSLPIAPIFTRD</sequence>
<feature type="compositionally biased region" description="Polar residues" evidence="1">
    <location>
        <begin position="149"/>
        <end position="160"/>
    </location>
</feature>
<feature type="region of interest" description="Disordered" evidence="1">
    <location>
        <begin position="131"/>
        <end position="160"/>
    </location>
</feature>
<accession>A0A8R1YEG8</accession>
<organism evidence="2 3">
    <name type="scientific">Pristionchus pacificus</name>
    <name type="common">Parasitic nematode worm</name>
    <dbReference type="NCBI Taxonomy" id="54126"/>
    <lineage>
        <taxon>Eukaryota</taxon>
        <taxon>Metazoa</taxon>
        <taxon>Ecdysozoa</taxon>
        <taxon>Nematoda</taxon>
        <taxon>Chromadorea</taxon>
        <taxon>Rhabditida</taxon>
        <taxon>Rhabditina</taxon>
        <taxon>Diplogasteromorpha</taxon>
        <taxon>Diplogasteroidea</taxon>
        <taxon>Neodiplogasteridae</taxon>
        <taxon>Pristionchus</taxon>
    </lineage>
</organism>
<reference evidence="3" key="1">
    <citation type="journal article" date="2008" name="Nat. Genet.">
        <title>The Pristionchus pacificus genome provides a unique perspective on nematode lifestyle and parasitism.</title>
        <authorList>
            <person name="Dieterich C."/>
            <person name="Clifton S.W."/>
            <person name="Schuster L.N."/>
            <person name="Chinwalla A."/>
            <person name="Delehaunty K."/>
            <person name="Dinkelacker I."/>
            <person name="Fulton L."/>
            <person name="Fulton R."/>
            <person name="Godfrey J."/>
            <person name="Minx P."/>
            <person name="Mitreva M."/>
            <person name="Roeseler W."/>
            <person name="Tian H."/>
            <person name="Witte H."/>
            <person name="Yang S.P."/>
            <person name="Wilson R.K."/>
            <person name="Sommer R.J."/>
        </authorList>
    </citation>
    <scope>NUCLEOTIDE SEQUENCE [LARGE SCALE GENOMIC DNA]</scope>
    <source>
        <strain evidence="3">PS312</strain>
    </source>
</reference>
<feature type="region of interest" description="Disordered" evidence="1">
    <location>
        <begin position="1"/>
        <end position="28"/>
    </location>
</feature>
<dbReference type="AlphaFoldDB" id="A0A2A6C7L4"/>
<keyword evidence="3" id="KW-1185">Reference proteome</keyword>
<feature type="compositionally biased region" description="Low complexity" evidence="1">
    <location>
        <begin position="131"/>
        <end position="143"/>
    </location>
</feature>
<evidence type="ECO:0000313" key="3">
    <source>
        <dbReference type="Proteomes" id="UP000005239"/>
    </source>
</evidence>
<evidence type="ECO:0000256" key="1">
    <source>
        <dbReference type="SAM" id="MobiDB-lite"/>
    </source>
</evidence>
<dbReference type="EnsemblMetazoa" id="PPA18331.1">
    <property type="protein sequence ID" value="PPA18331.1"/>
    <property type="gene ID" value="WBGene00107885"/>
</dbReference>